<dbReference type="EnsemblPlants" id="MELO3C032276.2.1">
    <property type="protein sequence ID" value="MELO3C032276.2.1"/>
    <property type="gene ID" value="MELO3C032276.2"/>
</dbReference>
<protein>
    <submittedName>
        <fullName evidence="2">Uncharacterized protein</fullName>
    </submittedName>
</protein>
<sequence length="113" mass="13515">MTALLLNSCTRVPCGTFFLLLLRFLSDLLPFIFFIIPYLLQTCKDFSTLFRGVFPSFFYTLQLFSHRYATSTPLSGVRWKRVKQIVNWSEIKEKVRIKMHRENKLRRKESNMK</sequence>
<keyword evidence="1" id="KW-1133">Transmembrane helix</keyword>
<dbReference type="Gramene" id="MELO3C032276.2.1">
    <property type="protein sequence ID" value="MELO3C032276.2.1"/>
    <property type="gene ID" value="MELO3C032276.2"/>
</dbReference>
<keyword evidence="1" id="KW-0472">Membrane</keyword>
<proteinExistence type="predicted"/>
<feature type="transmembrane region" description="Helical" evidence="1">
    <location>
        <begin position="20"/>
        <end position="40"/>
    </location>
</feature>
<reference evidence="2" key="1">
    <citation type="submission" date="2023-03" db="UniProtKB">
        <authorList>
            <consortium name="EnsemblPlants"/>
        </authorList>
    </citation>
    <scope>IDENTIFICATION</scope>
</reference>
<evidence type="ECO:0000313" key="2">
    <source>
        <dbReference type="EnsemblPlants" id="MELO3C032276.2.1"/>
    </source>
</evidence>
<evidence type="ECO:0000256" key="1">
    <source>
        <dbReference type="SAM" id="Phobius"/>
    </source>
</evidence>
<organism evidence="2">
    <name type="scientific">Cucumis melo</name>
    <name type="common">Muskmelon</name>
    <dbReference type="NCBI Taxonomy" id="3656"/>
    <lineage>
        <taxon>Eukaryota</taxon>
        <taxon>Viridiplantae</taxon>
        <taxon>Streptophyta</taxon>
        <taxon>Embryophyta</taxon>
        <taxon>Tracheophyta</taxon>
        <taxon>Spermatophyta</taxon>
        <taxon>Magnoliopsida</taxon>
        <taxon>eudicotyledons</taxon>
        <taxon>Gunneridae</taxon>
        <taxon>Pentapetalae</taxon>
        <taxon>rosids</taxon>
        <taxon>fabids</taxon>
        <taxon>Cucurbitales</taxon>
        <taxon>Cucurbitaceae</taxon>
        <taxon>Benincaseae</taxon>
        <taxon>Cucumis</taxon>
    </lineage>
</organism>
<name>A0A9I9EDK2_CUCME</name>
<dbReference type="AlphaFoldDB" id="A0A9I9EDK2"/>
<keyword evidence="1" id="KW-0812">Transmembrane</keyword>
<accession>A0A9I9EDK2</accession>